<evidence type="ECO:0000256" key="4">
    <source>
        <dbReference type="ARBA" id="ARBA00022679"/>
    </source>
</evidence>
<dbReference type="SUPFAM" id="SSF53448">
    <property type="entry name" value="Nucleotide-diphospho-sugar transferases"/>
    <property type="match status" value="1"/>
</dbReference>
<dbReference type="CDD" id="cd04193">
    <property type="entry name" value="UDPGlcNAc_PPase"/>
    <property type="match status" value="1"/>
</dbReference>
<proteinExistence type="inferred from homology"/>
<keyword evidence="4" id="KW-0808">Transferase</keyword>
<dbReference type="PANTHER" id="PTHR11952">
    <property type="entry name" value="UDP- GLUCOSE PYROPHOSPHORYLASE"/>
    <property type="match status" value="1"/>
</dbReference>
<evidence type="ECO:0000313" key="8">
    <source>
        <dbReference type="Proteomes" id="UP000001396"/>
    </source>
</evidence>
<dbReference type="InterPro" id="IPR002618">
    <property type="entry name" value="UDPGP_fam"/>
</dbReference>
<accession>D3B1Q0</accession>
<dbReference type="FunCoup" id="D3B1Q0">
    <property type="interactions" value="515"/>
</dbReference>
<name>D3B1Q0_HETP5</name>
<evidence type="ECO:0000256" key="3">
    <source>
        <dbReference type="ARBA" id="ARBA00012457"/>
    </source>
</evidence>
<comment type="catalytic activity">
    <reaction evidence="6">
        <text>N-acetyl-alpha-D-glucosamine 1-phosphate + UTP + H(+) = UDP-N-acetyl-alpha-D-glucosamine + diphosphate</text>
        <dbReference type="Rhea" id="RHEA:13509"/>
        <dbReference type="ChEBI" id="CHEBI:15378"/>
        <dbReference type="ChEBI" id="CHEBI:33019"/>
        <dbReference type="ChEBI" id="CHEBI:46398"/>
        <dbReference type="ChEBI" id="CHEBI:57705"/>
        <dbReference type="ChEBI" id="CHEBI:57776"/>
        <dbReference type="EC" id="2.7.7.23"/>
    </reaction>
</comment>
<evidence type="ECO:0000256" key="6">
    <source>
        <dbReference type="ARBA" id="ARBA00048493"/>
    </source>
</evidence>
<evidence type="ECO:0000256" key="5">
    <source>
        <dbReference type="ARBA" id="ARBA00022695"/>
    </source>
</evidence>
<keyword evidence="8" id="KW-1185">Reference proteome</keyword>
<comment type="caution">
    <text evidence="7">The sequence shown here is derived from an EMBL/GenBank/DDBJ whole genome shotgun (WGS) entry which is preliminary data.</text>
</comment>
<dbReference type="OMA" id="YFQVDNP"/>
<dbReference type="EMBL" id="ADBJ01000008">
    <property type="protein sequence ID" value="EFA85224.1"/>
    <property type="molecule type" value="Genomic_DNA"/>
</dbReference>
<reference evidence="7 8" key="1">
    <citation type="journal article" date="2011" name="Genome Res.">
        <title>Phylogeny-wide analysis of social amoeba genomes highlights ancient origins for complex intercellular communication.</title>
        <authorList>
            <person name="Heidel A.J."/>
            <person name="Lawal H.M."/>
            <person name="Felder M."/>
            <person name="Schilde C."/>
            <person name="Helps N.R."/>
            <person name="Tunggal B."/>
            <person name="Rivero F."/>
            <person name="John U."/>
            <person name="Schleicher M."/>
            <person name="Eichinger L."/>
            <person name="Platzer M."/>
            <person name="Noegel A.A."/>
            <person name="Schaap P."/>
            <person name="Gloeckner G."/>
        </authorList>
    </citation>
    <scope>NUCLEOTIDE SEQUENCE [LARGE SCALE GENOMIC DNA]</scope>
    <source>
        <strain evidence="8">ATCC 26659 / Pp 5 / PN500</strain>
    </source>
</reference>
<sequence length="514" mass="58835">MLNSEKNIIENGNFKNLVQNNLKKVDVHWQQQGLEMQDNKVVDRKHWEEAGQGHVFNWYDELSSEDRLIFEEDLRQIDVDEINTIYKRLIDEKVNQKINLSYHGFENVKTIDSLTTEDRDRWETIGHKLISEGRVALLLLAGGQATRLGTTFPKGQYDIGLPSKKSLFQLQAERVLKLEQMTKSKMGVTEMKPIQWYIMTSKATHDATIEFFEKHNYFGLLKDSFFFFQQTMIPCLTPEGKIINETSSKISLSPNGNGGLYHSLLVSGGLSDMRSKGIEYISQYCVDNVLIKMADPLFLGYMHDQQADCAAKVVAKVDPEEPVGVMALRDGKPCVLEYSEIDRDSKYLRDEATGRLTFNYAHICINNFSFEFLDRIASSELSRELPYHVATKKIPYANEQGIRTTPDAVNGWKMEMFIFDVFPYSKHMVCLEVKRDEEFSPLKNNAGMAIPKDSPETCLRDICQLHRTYIERAGGKLDFSESNIIEISPLISYSGESLETIVSEKLILLPKEIK</sequence>
<dbReference type="STRING" id="670386.D3B1Q0"/>
<dbReference type="InterPro" id="IPR039741">
    <property type="entry name" value="UDP-sugar_pyrophosphorylase"/>
</dbReference>
<dbReference type="GeneID" id="31357749"/>
<dbReference type="Gene3D" id="3.90.550.10">
    <property type="entry name" value="Spore Coat Polysaccharide Biosynthesis Protein SpsA, Chain A"/>
    <property type="match status" value="1"/>
</dbReference>
<protein>
    <recommendedName>
        <fullName evidence="3">UDP-N-acetylglucosamine diphosphorylase</fullName>
        <ecNumber evidence="3">2.7.7.23</ecNumber>
    </recommendedName>
</protein>
<evidence type="ECO:0000256" key="2">
    <source>
        <dbReference type="ARBA" id="ARBA00010401"/>
    </source>
</evidence>
<dbReference type="Pfam" id="PF01704">
    <property type="entry name" value="UDPGP"/>
    <property type="match status" value="1"/>
</dbReference>
<comment type="similarity">
    <text evidence="2">Belongs to the UDPGP type 1 family.</text>
</comment>
<dbReference type="EC" id="2.7.7.23" evidence="3"/>
<dbReference type="RefSeq" id="XP_020437333.1">
    <property type="nucleotide sequence ID" value="XM_020573216.1"/>
</dbReference>
<dbReference type="GO" id="GO:0003977">
    <property type="term" value="F:UDP-N-acetylglucosamine diphosphorylase activity"/>
    <property type="evidence" value="ECO:0007669"/>
    <property type="project" value="UniProtKB-EC"/>
</dbReference>
<evidence type="ECO:0000256" key="1">
    <source>
        <dbReference type="ARBA" id="ARBA00005208"/>
    </source>
</evidence>
<dbReference type="InterPro" id="IPR029044">
    <property type="entry name" value="Nucleotide-diphossugar_trans"/>
</dbReference>
<comment type="pathway">
    <text evidence="1">Nucleotide-sugar biosynthesis; UDP-N-acetyl-alpha-D-glucosamine biosynthesis; UDP-N-acetyl-alpha-D-glucosamine from N-acetyl-alpha-D-glucosamine 1-phosphate: step 1/1.</text>
</comment>
<gene>
    <name evidence="7" type="primary">uap1</name>
    <name evidence="7" type="ORF">PPL_02224</name>
</gene>
<evidence type="ECO:0000313" key="7">
    <source>
        <dbReference type="EMBL" id="EFA85224.1"/>
    </source>
</evidence>
<dbReference type="AlphaFoldDB" id="D3B1Q0"/>
<dbReference type="InParanoid" id="D3B1Q0"/>
<organism evidence="7 8">
    <name type="scientific">Heterostelium pallidum (strain ATCC 26659 / Pp 5 / PN500)</name>
    <name type="common">Cellular slime mold</name>
    <name type="synonym">Polysphondylium pallidum</name>
    <dbReference type="NCBI Taxonomy" id="670386"/>
    <lineage>
        <taxon>Eukaryota</taxon>
        <taxon>Amoebozoa</taxon>
        <taxon>Evosea</taxon>
        <taxon>Eumycetozoa</taxon>
        <taxon>Dictyostelia</taxon>
        <taxon>Acytosteliales</taxon>
        <taxon>Acytosteliaceae</taxon>
        <taxon>Heterostelium</taxon>
    </lineage>
</organism>
<dbReference type="PANTHER" id="PTHR11952:SF2">
    <property type="entry name" value="LD24639P"/>
    <property type="match status" value="1"/>
</dbReference>
<dbReference type="GO" id="GO:0006048">
    <property type="term" value="P:UDP-N-acetylglucosamine biosynthetic process"/>
    <property type="evidence" value="ECO:0007669"/>
    <property type="project" value="TreeGrafter"/>
</dbReference>
<keyword evidence="5" id="KW-0548">Nucleotidyltransferase</keyword>
<dbReference type="Proteomes" id="UP000001396">
    <property type="component" value="Unassembled WGS sequence"/>
</dbReference>